<dbReference type="EMBL" id="CP073767">
    <property type="protein sequence ID" value="UWZ58777.1"/>
    <property type="molecule type" value="Genomic_DNA"/>
</dbReference>
<dbReference type="RefSeq" id="WP_033360716.1">
    <property type="nucleotide sequence ID" value="NZ_CP073767.1"/>
</dbReference>
<dbReference type="AlphaFoldDB" id="A0A9Q9IS37"/>
<keyword evidence="2" id="KW-1185">Reference proteome</keyword>
<gene>
    <name evidence="1" type="ORF">Daura_22980</name>
</gene>
<dbReference type="OrthoDB" id="4224864at2"/>
<dbReference type="Proteomes" id="UP001058003">
    <property type="component" value="Chromosome"/>
</dbReference>
<proteinExistence type="predicted"/>
<name>A0A9Q9IS37_9ACTN</name>
<dbReference type="KEGG" id="daur:Daura_22980"/>
<evidence type="ECO:0000313" key="2">
    <source>
        <dbReference type="Proteomes" id="UP001058003"/>
    </source>
</evidence>
<sequence length="171" mass="18793">MPLHVAQIAVLLRPLQLVADLAEMQAPVETRTWRFRSFEALLLQHGRIFTAPATEHAADFRGRNGRCYHNAAELSDASGHAYVEGVAGASPFPVGVQHAWCVDRNSQVLEPTWPTDQPRIYFGMPVTAAFRRTVSHPALLHHHEAGRALLRHGLPAGAQVDVGEPVSTMLQ</sequence>
<accession>A0A9Q9IS37</accession>
<organism evidence="1 2">
    <name type="scientific">Dactylosporangium aurantiacum</name>
    <dbReference type="NCBI Taxonomy" id="35754"/>
    <lineage>
        <taxon>Bacteria</taxon>
        <taxon>Bacillati</taxon>
        <taxon>Actinomycetota</taxon>
        <taxon>Actinomycetes</taxon>
        <taxon>Micromonosporales</taxon>
        <taxon>Micromonosporaceae</taxon>
        <taxon>Dactylosporangium</taxon>
    </lineage>
</organism>
<reference evidence="1" key="1">
    <citation type="submission" date="2021-04" db="EMBL/GenBank/DDBJ databases">
        <title>Dactylosporangium aurantiacum NRRL B-8018 full assembly.</title>
        <authorList>
            <person name="Hartkoorn R.C."/>
            <person name="Beaudoing E."/>
            <person name="Hot D."/>
        </authorList>
    </citation>
    <scope>NUCLEOTIDE SEQUENCE</scope>
    <source>
        <strain evidence="1">NRRL B-8018</strain>
    </source>
</reference>
<protein>
    <submittedName>
        <fullName evidence="1">Uncharacterized protein</fullName>
    </submittedName>
</protein>
<evidence type="ECO:0000313" key="1">
    <source>
        <dbReference type="EMBL" id="UWZ58777.1"/>
    </source>
</evidence>